<feature type="transmembrane region" description="Helical" evidence="6">
    <location>
        <begin position="316"/>
        <end position="335"/>
    </location>
</feature>
<evidence type="ECO:0000256" key="4">
    <source>
        <dbReference type="ARBA" id="ARBA00022989"/>
    </source>
</evidence>
<dbReference type="AlphaFoldDB" id="A0A372ZNB8"/>
<reference evidence="8 9" key="1">
    <citation type="submission" date="2018-08" db="EMBL/GenBank/DDBJ databases">
        <title>Diversity &amp; Physiological Properties of Lignin-Decomposing Actinobacteria from Soil.</title>
        <authorList>
            <person name="Roh S.G."/>
            <person name="Kim S.B."/>
        </authorList>
    </citation>
    <scope>NUCLEOTIDE SEQUENCE [LARGE SCALE GENOMIC DNA]</scope>
    <source>
        <strain evidence="8 9">MMS17-GH009</strain>
    </source>
</reference>
<dbReference type="InterPro" id="IPR008457">
    <property type="entry name" value="Cu-R_CopD_dom"/>
</dbReference>
<dbReference type="EMBL" id="QVIG01000001">
    <property type="protein sequence ID" value="RGD57231.1"/>
    <property type="molecule type" value="Genomic_DNA"/>
</dbReference>
<gene>
    <name evidence="8" type="ORF">DR950_04950</name>
</gene>
<evidence type="ECO:0000313" key="9">
    <source>
        <dbReference type="Proteomes" id="UP000263377"/>
    </source>
</evidence>
<evidence type="ECO:0000256" key="6">
    <source>
        <dbReference type="SAM" id="Phobius"/>
    </source>
</evidence>
<dbReference type="GO" id="GO:0006825">
    <property type="term" value="P:copper ion transport"/>
    <property type="evidence" value="ECO:0007669"/>
    <property type="project" value="InterPro"/>
</dbReference>
<dbReference type="PANTHER" id="PTHR34820">
    <property type="entry name" value="INNER MEMBRANE PROTEIN YEBZ"/>
    <property type="match status" value="1"/>
</dbReference>
<dbReference type="Proteomes" id="UP000263377">
    <property type="component" value="Unassembled WGS sequence"/>
</dbReference>
<evidence type="ECO:0000256" key="2">
    <source>
        <dbReference type="ARBA" id="ARBA00022475"/>
    </source>
</evidence>
<keyword evidence="3 6" id="KW-0812">Transmembrane</keyword>
<feature type="transmembrane region" description="Helical" evidence="6">
    <location>
        <begin position="230"/>
        <end position="250"/>
    </location>
</feature>
<comment type="subcellular location">
    <subcellularLocation>
        <location evidence="1">Cell membrane</location>
        <topology evidence="1">Multi-pass membrane protein</topology>
    </subcellularLocation>
</comment>
<feature type="transmembrane region" description="Helical" evidence="6">
    <location>
        <begin position="191"/>
        <end position="209"/>
    </location>
</feature>
<keyword evidence="9" id="KW-1185">Reference proteome</keyword>
<evidence type="ECO:0000313" key="8">
    <source>
        <dbReference type="EMBL" id="RGD57231.1"/>
    </source>
</evidence>
<proteinExistence type="predicted"/>
<evidence type="ECO:0000256" key="5">
    <source>
        <dbReference type="ARBA" id="ARBA00023136"/>
    </source>
</evidence>
<feature type="transmembrane region" description="Helical" evidence="6">
    <location>
        <begin position="262"/>
        <end position="288"/>
    </location>
</feature>
<evidence type="ECO:0000256" key="3">
    <source>
        <dbReference type="ARBA" id="ARBA00022692"/>
    </source>
</evidence>
<feature type="domain" description="Copper resistance protein D" evidence="7">
    <location>
        <begin position="227"/>
        <end position="331"/>
    </location>
</feature>
<protein>
    <recommendedName>
        <fullName evidence="7">Copper resistance protein D domain-containing protein</fullName>
    </recommendedName>
</protein>
<evidence type="ECO:0000256" key="1">
    <source>
        <dbReference type="ARBA" id="ARBA00004651"/>
    </source>
</evidence>
<feature type="transmembrane region" description="Helical" evidence="6">
    <location>
        <begin position="64"/>
        <end position="85"/>
    </location>
</feature>
<evidence type="ECO:0000259" key="7">
    <source>
        <dbReference type="Pfam" id="PF05425"/>
    </source>
</evidence>
<feature type="transmembrane region" description="Helical" evidence="6">
    <location>
        <begin position="25"/>
        <end position="43"/>
    </location>
</feature>
<dbReference type="InterPro" id="IPR032694">
    <property type="entry name" value="CopC/D"/>
</dbReference>
<feature type="transmembrane region" description="Helical" evidence="6">
    <location>
        <begin position="126"/>
        <end position="146"/>
    </location>
</feature>
<dbReference type="PANTHER" id="PTHR34820:SF4">
    <property type="entry name" value="INNER MEMBRANE PROTEIN YEBZ"/>
    <property type="match status" value="1"/>
</dbReference>
<dbReference type="Pfam" id="PF05425">
    <property type="entry name" value="CopD"/>
    <property type="match status" value="1"/>
</dbReference>
<comment type="caution">
    <text evidence="8">The sequence shown here is derived from an EMBL/GenBank/DDBJ whole genome shotgun (WGS) entry which is preliminary data.</text>
</comment>
<dbReference type="GO" id="GO:0005886">
    <property type="term" value="C:plasma membrane"/>
    <property type="evidence" value="ECO:0007669"/>
    <property type="project" value="UniProtKB-SubCell"/>
</dbReference>
<accession>A0A372ZNB8</accession>
<keyword evidence="2" id="KW-1003">Cell membrane</keyword>
<organism evidence="8 9">
    <name type="scientific">Kitasatospora xanthocidica</name>
    <dbReference type="NCBI Taxonomy" id="83382"/>
    <lineage>
        <taxon>Bacteria</taxon>
        <taxon>Bacillati</taxon>
        <taxon>Actinomycetota</taxon>
        <taxon>Actinomycetes</taxon>
        <taxon>Kitasatosporales</taxon>
        <taxon>Streptomycetaceae</taxon>
        <taxon>Kitasatospora</taxon>
    </lineage>
</organism>
<keyword evidence="4 6" id="KW-1133">Transmembrane helix</keyword>
<dbReference type="RefSeq" id="WP_117486049.1">
    <property type="nucleotide sequence ID" value="NZ_QVIG01000001.1"/>
</dbReference>
<sequence length="386" mass="40012">MHAASLAATATPYVLPPLWRVLTKAGYFLGLSAAIGTTVTYATTVRPALRGADPDDSRVLRARAATYLAASGLVLLVAGYFQLAARLARAGKGMPFGDALAPGRLWDYLQAPAAKGAWIAQGTVHLVQNAVLAATAVLLAALFVPAVRRHVDAIALTALPAALAVTLIAAVPTTTPAGLDRWLDLLLDQVHIVSGTVWLGGLALLVALAGTRGRLGTGAGLLWADLWRRFSLVAMVCVAAVTVSGLWLSWKHVGAVSQLWTTGYGLALLVKVLLVLGLVTAGALNQFWLMPRIAHARRTDDTSSLLHLTLRHFPKVVWGEVVLGVAVLAVVPFITGSARAEAADAKAVSSGTVFAAGAALVLALGVSLYATAKASDALARRQGATA</sequence>
<name>A0A372ZNB8_9ACTN</name>
<feature type="transmembrane region" description="Helical" evidence="6">
    <location>
        <begin position="153"/>
        <end position="171"/>
    </location>
</feature>
<keyword evidence="5 6" id="KW-0472">Membrane</keyword>
<feature type="transmembrane region" description="Helical" evidence="6">
    <location>
        <begin position="347"/>
        <end position="372"/>
    </location>
</feature>